<evidence type="ECO:0000256" key="12">
    <source>
        <dbReference type="RuleBase" id="RU000454"/>
    </source>
</evidence>
<gene>
    <name evidence="15" type="ORF">INT47_004812</name>
</gene>
<keyword evidence="9 11" id="KW-1015">Disulfide bond</keyword>
<dbReference type="EC" id="3.4.23.21" evidence="3"/>
<organism evidence="15 16">
    <name type="scientific">Mucor saturninus</name>
    <dbReference type="NCBI Taxonomy" id="64648"/>
    <lineage>
        <taxon>Eukaryota</taxon>
        <taxon>Fungi</taxon>
        <taxon>Fungi incertae sedis</taxon>
        <taxon>Mucoromycota</taxon>
        <taxon>Mucoromycotina</taxon>
        <taxon>Mucoromycetes</taxon>
        <taxon>Mucorales</taxon>
        <taxon>Mucorineae</taxon>
        <taxon>Mucoraceae</taxon>
        <taxon>Mucor</taxon>
    </lineage>
</organism>
<feature type="compositionally biased region" description="Polar residues" evidence="13">
    <location>
        <begin position="421"/>
        <end position="438"/>
    </location>
</feature>
<comment type="caution">
    <text evidence="15">The sequence shown here is derived from an EMBL/GenBank/DDBJ whole genome shotgun (WGS) entry which is preliminary data.</text>
</comment>
<feature type="active site" evidence="10">
    <location>
        <position position="263"/>
    </location>
</feature>
<comment type="catalytic activity">
    <reaction evidence="1">
        <text>Hydrolysis of proteins with broad specificity similar to that of pepsin A, preferring hydrophobic residues at P1 and P1'. Clots milk and activates trypsinogen. Does not cleave 4-Gln-|-His-5, but does cleave 10-His-|-Leu-11 and 12-Val-|-Glu-13 in B chain of insulin.</text>
        <dbReference type="EC" id="3.4.23.21"/>
    </reaction>
</comment>
<evidence type="ECO:0000256" key="9">
    <source>
        <dbReference type="ARBA" id="ARBA00023157"/>
    </source>
</evidence>
<dbReference type="CDD" id="cd05471">
    <property type="entry name" value="pepsin_like"/>
    <property type="match status" value="1"/>
</dbReference>
<evidence type="ECO:0000256" key="1">
    <source>
        <dbReference type="ARBA" id="ARBA00001130"/>
    </source>
</evidence>
<proteinExistence type="inferred from homology"/>
<dbReference type="Pfam" id="PF00026">
    <property type="entry name" value="Asp"/>
    <property type="match status" value="1"/>
</dbReference>
<keyword evidence="6 12" id="KW-0064">Aspartyl protease</keyword>
<evidence type="ECO:0000256" key="7">
    <source>
        <dbReference type="ARBA" id="ARBA00022801"/>
    </source>
</evidence>
<accession>A0A8H7R208</accession>
<evidence type="ECO:0000256" key="10">
    <source>
        <dbReference type="PIRSR" id="PIRSR601461-1"/>
    </source>
</evidence>
<dbReference type="Proteomes" id="UP000603453">
    <property type="component" value="Unassembled WGS sequence"/>
</dbReference>
<sequence>MPFTRTNSPTIANRFSKRDTKKASLINANGKEYLVEVGVGTPPQYFNLTLDTGSSDFWVPSTACPVTMCPHTRFENHTSSTFKQLPEPLIVDYGMGSARGVYATDAVTIGPATMNDQTIGLVSTTVNILSETDEHSSNGIIGLGFPDLSTKLGTKPGHFVTGLYQSNIIPEPVFSVFLNSQFAYGKSGEVILGGTDTTKYNEKELQYLPVITYDISAYDITPNLGANSTKNGSYYYWSVPGQGVSTSTGFKSPSNVLLDFILDTGTTLTYVPTAIAKSIVMSVTSTTRAPVLDTINGAYRVNCELAKKSKATVQFMMSPSASTVSTTPITITVPLSELIIPADDALTPEASLSCIFGIAPLPESYQLTTGETWILGEATFRSIYSVYDLKENRIGLAKLSATSDVTNANTTETTKGTSSNPGAEQDNTVTSSDENNTSSSYCISPSTWAIVMLYIVTLYSF</sequence>
<dbReference type="OrthoDB" id="771136at2759"/>
<feature type="disulfide bond" evidence="11">
    <location>
        <begin position="64"/>
        <end position="69"/>
    </location>
</feature>
<evidence type="ECO:0000313" key="15">
    <source>
        <dbReference type="EMBL" id="KAG2202788.1"/>
    </source>
</evidence>
<keyword evidence="5" id="KW-0732">Signal</keyword>
<reference evidence="15" key="1">
    <citation type="submission" date="2020-12" db="EMBL/GenBank/DDBJ databases">
        <title>Metabolic potential, ecology and presence of endohyphal bacteria is reflected in genomic diversity of Mucoromycotina.</title>
        <authorList>
            <person name="Muszewska A."/>
            <person name="Okrasinska A."/>
            <person name="Steczkiewicz K."/>
            <person name="Drgas O."/>
            <person name="Orlowska M."/>
            <person name="Perlinska-Lenart U."/>
            <person name="Aleksandrzak-Piekarczyk T."/>
            <person name="Szatraj K."/>
            <person name="Zielenkiewicz U."/>
            <person name="Pilsyk S."/>
            <person name="Malc E."/>
            <person name="Mieczkowski P."/>
            <person name="Kruszewska J.S."/>
            <person name="Biernat P."/>
            <person name="Pawlowska J."/>
        </authorList>
    </citation>
    <scope>NUCLEOTIDE SEQUENCE</scope>
    <source>
        <strain evidence="15">WA0000017839</strain>
    </source>
</reference>
<comment type="similarity">
    <text evidence="2 12">Belongs to the peptidase A1 family.</text>
</comment>
<evidence type="ECO:0000256" key="6">
    <source>
        <dbReference type="ARBA" id="ARBA00022750"/>
    </source>
</evidence>
<dbReference type="InterPro" id="IPR001969">
    <property type="entry name" value="Aspartic_peptidase_AS"/>
</dbReference>
<dbReference type="InterPro" id="IPR001461">
    <property type="entry name" value="Aspartic_peptidase_A1"/>
</dbReference>
<feature type="region of interest" description="Disordered" evidence="13">
    <location>
        <begin position="408"/>
        <end position="438"/>
    </location>
</feature>
<dbReference type="AlphaFoldDB" id="A0A8H7R208"/>
<keyword evidence="7 12" id="KW-0378">Hydrolase</keyword>
<dbReference type="SUPFAM" id="SSF50630">
    <property type="entry name" value="Acid proteases"/>
    <property type="match status" value="1"/>
</dbReference>
<dbReference type="PROSITE" id="PS51767">
    <property type="entry name" value="PEPTIDASE_A1"/>
    <property type="match status" value="1"/>
</dbReference>
<evidence type="ECO:0000259" key="14">
    <source>
        <dbReference type="PROSITE" id="PS51767"/>
    </source>
</evidence>
<dbReference type="PANTHER" id="PTHR47966:SF65">
    <property type="entry name" value="ASPARTIC-TYPE ENDOPEPTIDASE"/>
    <property type="match status" value="1"/>
</dbReference>
<dbReference type="PANTHER" id="PTHR47966">
    <property type="entry name" value="BETA-SITE APP-CLEAVING ENZYME, ISOFORM A-RELATED"/>
    <property type="match status" value="1"/>
</dbReference>
<feature type="active site" evidence="10">
    <location>
        <position position="51"/>
    </location>
</feature>
<dbReference type="EMBL" id="JAEPRD010000057">
    <property type="protein sequence ID" value="KAG2202788.1"/>
    <property type="molecule type" value="Genomic_DNA"/>
</dbReference>
<dbReference type="InterPro" id="IPR034164">
    <property type="entry name" value="Pepsin-like_dom"/>
</dbReference>
<evidence type="ECO:0000256" key="11">
    <source>
        <dbReference type="PIRSR" id="PIRSR601461-2"/>
    </source>
</evidence>
<dbReference type="GO" id="GO:0004190">
    <property type="term" value="F:aspartic-type endopeptidase activity"/>
    <property type="evidence" value="ECO:0007669"/>
    <property type="project" value="UniProtKB-KW"/>
</dbReference>
<keyword evidence="8" id="KW-0865">Zymogen</keyword>
<evidence type="ECO:0000256" key="3">
    <source>
        <dbReference type="ARBA" id="ARBA00013205"/>
    </source>
</evidence>
<keyword evidence="4 12" id="KW-0645">Protease</keyword>
<dbReference type="InterPro" id="IPR033121">
    <property type="entry name" value="PEPTIDASE_A1"/>
</dbReference>
<feature type="compositionally biased region" description="Low complexity" evidence="13">
    <location>
        <begin position="408"/>
        <end position="420"/>
    </location>
</feature>
<feature type="domain" description="Peptidase A1" evidence="14">
    <location>
        <begin position="33"/>
        <end position="397"/>
    </location>
</feature>
<evidence type="ECO:0000256" key="13">
    <source>
        <dbReference type="SAM" id="MobiDB-lite"/>
    </source>
</evidence>
<evidence type="ECO:0000256" key="2">
    <source>
        <dbReference type="ARBA" id="ARBA00007447"/>
    </source>
</evidence>
<dbReference type="GO" id="GO:0006508">
    <property type="term" value="P:proteolysis"/>
    <property type="evidence" value="ECO:0007669"/>
    <property type="project" value="UniProtKB-KW"/>
</dbReference>
<evidence type="ECO:0000313" key="16">
    <source>
        <dbReference type="Proteomes" id="UP000603453"/>
    </source>
</evidence>
<keyword evidence="16" id="KW-1185">Reference proteome</keyword>
<evidence type="ECO:0000256" key="4">
    <source>
        <dbReference type="ARBA" id="ARBA00022670"/>
    </source>
</evidence>
<evidence type="ECO:0000256" key="8">
    <source>
        <dbReference type="ARBA" id="ARBA00023145"/>
    </source>
</evidence>
<dbReference type="InterPro" id="IPR021109">
    <property type="entry name" value="Peptidase_aspartic_dom_sf"/>
</dbReference>
<evidence type="ECO:0000256" key="5">
    <source>
        <dbReference type="ARBA" id="ARBA00022729"/>
    </source>
</evidence>
<name>A0A8H7R208_9FUNG</name>
<protein>
    <recommendedName>
        <fullName evidence="3">rhizopuspepsin</fullName>
        <ecNumber evidence="3">3.4.23.21</ecNumber>
    </recommendedName>
</protein>
<dbReference type="PROSITE" id="PS00141">
    <property type="entry name" value="ASP_PROTEASE"/>
    <property type="match status" value="2"/>
</dbReference>
<dbReference type="FunFam" id="2.40.70.10:FF:000008">
    <property type="entry name" value="Cathepsin D"/>
    <property type="match status" value="1"/>
</dbReference>
<dbReference type="PRINTS" id="PR00792">
    <property type="entry name" value="PEPSIN"/>
</dbReference>
<dbReference type="Gene3D" id="2.40.70.10">
    <property type="entry name" value="Acid Proteases"/>
    <property type="match status" value="2"/>
</dbReference>